<dbReference type="AlphaFoldDB" id="A0A931NDF8"/>
<dbReference type="InterPro" id="IPR033469">
    <property type="entry name" value="CYTH-like_dom_sf"/>
</dbReference>
<dbReference type="PROSITE" id="PS51707">
    <property type="entry name" value="CYTH"/>
    <property type="match status" value="1"/>
</dbReference>
<reference evidence="3" key="1">
    <citation type="submission" date="2020-12" db="EMBL/GenBank/DDBJ databases">
        <title>The genome sequence of Inhella sp. 1Y17.</title>
        <authorList>
            <person name="Liu Y."/>
        </authorList>
    </citation>
    <scope>NUCLEOTIDE SEQUENCE</scope>
    <source>
        <strain evidence="3">1Y17</strain>
    </source>
</reference>
<evidence type="ECO:0000259" key="1">
    <source>
        <dbReference type="PROSITE" id="PS51707"/>
    </source>
</evidence>
<accession>A0A931NDF8</accession>
<dbReference type="InterPro" id="IPR038186">
    <property type="entry name" value="CHAD_dom_sf"/>
</dbReference>
<evidence type="ECO:0000313" key="3">
    <source>
        <dbReference type="EMBL" id="MBH9576632.1"/>
    </source>
</evidence>
<protein>
    <submittedName>
        <fullName evidence="3">CHAD domain-containing protein</fullName>
    </submittedName>
</protein>
<comment type="caution">
    <text evidence="3">The sequence shown here is derived from an EMBL/GenBank/DDBJ whole genome shotgun (WGS) entry which is preliminary data.</text>
</comment>
<dbReference type="RefSeq" id="WP_198110254.1">
    <property type="nucleotide sequence ID" value="NZ_JAEDAK010000004.1"/>
</dbReference>
<feature type="domain" description="CHAD" evidence="2">
    <location>
        <begin position="216"/>
        <end position="479"/>
    </location>
</feature>
<name>A0A931NDF8_9BURK</name>
<dbReference type="Gene3D" id="2.40.320.10">
    <property type="entry name" value="Hypothetical Protein Pfu-838710-001"/>
    <property type="match status" value="1"/>
</dbReference>
<dbReference type="InterPro" id="IPR039013">
    <property type="entry name" value="YgiF"/>
</dbReference>
<dbReference type="SMART" id="SM00880">
    <property type="entry name" value="CHAD"/>
    <property type="match status" value="1"/>
</dbReference>
<dbReference type="EMBL" id="JAEDAK010000004">
    <property type="protein sequence ID" value="MBH9576632.1"/>
    <property type="molecule type" value="Genomic_DNA"/>
</dbReference>
<dbReference type="PANTHER" id="PTHR39569:SF1">
    <property type="entry name" value="INORGANIC TRIPHOSPHATASE"/>
    <property type="match status" value="1"/>
</dbReference>
<dbReference type="Gene3D" id="1.40.20.10">
    <property type="entry name" value="CHAD domain"/>
    <property type="match status" value="1"/>
</dbReference>
<feature type="domain" description="CYTH" evidence="1">
    <location>
        <begin position="1"/>
        <end position="200"/>
    </location>
</feature>
<dbReference type="GO" id="GO:0050355">
    <property type="term" value="F:inorganic triphosphate phosphatase activity"/>
    <property type="evidence" value="ECO:0007669"/>
    <property type="project" value="InterPro"/>
</dbReference>
<evidence type="ECO:0000259" key="2">
    <source>
        <dbReference type="PROSITE" id="PS51708"/>
    </source>
</evidence>
<proteinExistence type="predicted"/>
<evidence type="ECO:0000313" key="4">
    <source>
        <dbReference type="Proteomes" id="UP000613266"/>
    </source>
</evidence>
<dbReference type="CDD" id="cd07756">
    <property type="entry name" value="CYTH-like_Pase_CHAD"/>
    <property type="match status" value="1"/>
</dbReference>
<dbReference type="Proteomes" id="UP000613266">
    <property type="component" value="Unassembled WGS sequence"/>
</dbReference>
<dbReference type="GO" id="GO:0046872">
    <property type="term" value="F:metal ion binding"/>
    <property type="evidence" value="ECO:0007669"/>
    <property type="project" value="TreeGrafter"/>
</dbReference>
<keyword evidence="4" id="KW-1185">Reference proteome</keyword>
<dbReference type="InterPro" id="IPR007899">
    <property type="entry name" value="CHAD_dom"/>
</dbReference>
<dbReference type="SMART" id="SM01118">
    <property type="entry name" value="CYTH"/>
    <property type="match status" value="1"/>
</dbReference>
<organism evidence="3 4">
    <name type="scientific">Inhella proteolytica</name>
    <dbReference type="NCBI Taxonomy" id="2795029"/>
    <lineage>
        <taxon>Bacteria</taxon>
        <taxon>Pseudomonadati</taxon>
        <taxon>Pseudomonadota</taxon>
        <taxon>Betaproteobacteria</taxon>
        <taxon>Burkholderiales</taxon>
        <taxon>Sphaerotilaceae</taxon>
        <taxon>Inhella</taxon>
    </lineage>
</organism>
<dbReference type="InterPro" id="IPR023577">
    <property type="entry name" value="CYTH_domain"/>
</dbReference>
<dbReference type="PANTHER" id="PTHR39569">
    <property type="entry name" value="INORGANIC TRIPHOSPHATASE"/>
    <property type="match status" value="1"/>
</dbReference>
<gene>
    <name evidence="3" type="ORF">I7X39_06930</name>
</gene>
<dbReference type="SUPFAM" id="SSF55154">
    <property type="entry name" value="CYTH-like phosphatases"/>
    <property type="match status" value="1"/>
</dbReference>
<dbReference type="Pfam" id="PF01928">
    <property type="entry name" value="CYTH"/>
    <property type="match status" value="1"/>
</dbReference>
<dbReference type="PROSITE" id="PS51708">
    <property type="entry name" value="CHAD"/>
    <property type="match status" value="1"/>
</dbReference>
<sequence length="479" mass="52547">MNEIELRFHVPADQLPAVHRWLDARRPAERLPLAAIYFDTADRTLARAGIGLRLRQEGPQWVQTCKGPAEDGITRLEHNAAAGTAEPQLDLSRHAGHPLGERLAALGERGGLDLRPVFETRIERAQRASRVPGAQLELALDVGELRAGEARLPVHELELELAGGDVNALLAYAHGLVTRLPLSLDLRSKAERGENLARGLLRSPPRKAKPLALRKDMTAAAALRALLLNGFDQVAANASQIGSGDWTDEHLHQLRVGLRRLKSGLRLFRGLGPTARHPAWPAFEARATALLKALGPLRDAALQPAQRWPALAQALAEQGLRLPAATPGPTRAAPALALVRAPQTQQFLLEWLGWMHWLDQQPADATPWPLRARLRRWRQRLQRQAQGVAALDAEARHALRLRLKRLRYGLEWAAGLYKPKALARRLKALAAAQDQLGELCDLELALAGPLAPGDAAQALARGWLLARRQAVLALRLPKP</sequence>
<dbReference type="Pfam" id="PF05235">
    <property type="entry name" value="CHAD"/>
    <property type="match status" value="1"/>
</dbReference>